<dbReference type="EMBL" id="JAOPJZ010000007">
    <property type="protein sequence ID" value="MCU4752418.1"/>
    <property type="molecule type" value="Genomic_DNA"/>
</dbReference>
<accession>A0AAP2Z8T9</accession>
<sequence>MDVRLATEADALEVRRLIDGAMLEAGDIEARIEAEDVLVVTLERQTVEGDIREAIGGAIVLEYPDDEQVGSAETDPSEGASTSPARHIRAIAVRRRRRGQGLGTALVEATLERYGTLTANFDADIRPFYEALEFDIERIAGDRYRGQKEQS</sequence>
<dbReference type="RefSeq" id="WP_342808762.1">
    <property type="nucleotide sequence ID" value="NZ_JAOPJZ010000007.1"/>
</dbReference>
<dbReference type="Gene3D" id="3.40.630.30">
    <property type="match status" value="1"/>
</dbReference>
<dbReference type="InterPro" id="IPR016181">
    <property type="entry name" value="Acyl_CoA_acyltransferase"/>
</dbReference>
<gene>
    <name evidence="3" type="ORF">OB919_10530</name>
</gene>
<dbReference type="Proteomes" id="UP001321047">
    <property type="component" value="Unassembled WGS sequence"/>
</dbReference>
<dbReference type="SUPFAM" id="SSF55729">
    <property type="entry name" value="Acyl-CoA N-acyltransferases (Nat)"/>
    <property type="match status" value="1"/>
</dbReference>
<comment type="caution">
    <text evidence="3">The sequence shown here is derived from an EMBL/GenBank/DDBJ whole genome shotgun (WGS) entry which is preliminary data.</text>
</comment>
<reference evidence="3 4" key="1">
    <citation type="submission" date="2022-09" db="EMBL/GenBank/DDBJ databases">
        <title>Enrichment on poylsaccharides allowed isolation of novel metabolic and taxonomic groups of Haloarchaea.</title>
        <authorList>
            <person name="Sorokin D.Y."/>
            <person name="Elcheninov A.G."/>
            <person name="Khizhniak T.V."/>
            <person name="Kolganova T.V."/>
            <person name="Kublanov I.V."/>
        </authorList>
    </citation>
    <scope>NUCLEOTIDE SEQUENCE [LARGE SCALE GENOMIC DNA]</scope>
    <source>
        <strain evidence="3 4">AArc-curdl1</strain>
    </source>
</reference>
<feature type="region of interest" description="Disordered" evidence="1">
    <location>
        <begin position="66"/>
        <end position="86"/>
    </location>
</feature>
<name>A0AAP2Z8T9_9EURY</name>
<evidence type="ECO:0000313" key="4">
    <source>
        <dbReference type="Proteomes" id="UP001321047"/>
    </source>
</evidence>
<dbReference type="EC" id="2.3.1.-" evidence="3"/>
<dbReference type="GO" id="GO:0016747">
    <property type="term" value="F:acyltransferase activity, transferring groups other than amino-acyl groups"/>
    <property type="evidence" value="ECO:0007669"/>
    <property type="project" value="InterPro"/>
</dbReference>
<evidence type="ECO:0000259" key="2">
    <source>
        <dbReference type="PROSITE" id="PS51186"/>
    </source>
</evidence>
<organism evidence="3 4">
    <name type="scientific">Natronosalvus hydrolyticus</name>
    <dbReference type="NCBI Taxonomy" id="2979988"/>
    <lineage>
        <taxon>Archaea</taxon>
        <taxon>Methanobacteriati</taxon>
        <taxon>Methanobacteriota</taxon>
        <taxon>Stenosarchaea group</taxon>
        <taxon>Halobacteria</taxon>
        <taxon>Halobacteriales</taxon>
        <taxon>Natrialbaceae</taxon>
        <taxon>Natronosalvus</taxon>
    </lineage>
</organism>
<evidence type="ECO:0000313" key="3">
    <source>
        <dbReference type="EMBL" id="MCU4752418.1"/>
    </source>
</evidence>
<dbReference type="Pfam" id="PF13508">
    <property type="entry name" value="Acetyltransf_7"/>
    <property type="match status" value="1"/>
</dbReference>
<keyword evidence="4" id="KW-1185">Reference proteome</keyword>
<keyword evidence="3" id="KW-0012">Acyltransferase</keyword>
<feature type="domain" description="N-acetyltransferase" evidence="2">
    <location>
        <begin position="1"/>
        <end position="151"/>
    </location>
</feature>
<proteinExistence type="predicted"/>
<dbReference type="PROSITE" id="PS51186">
    <property type="entry name" value="GNAT"/>
    <property type="match status" value="1"/>
</dbReference>
<keyword evidence="3" id="KW-0808">Transferase</keyword>
<dbReference type="AlphaFoldDB" id="A0AAP2Z8T9"/>
<dbReference type="InterPro" id="IPR000182">
    <property type="entry name" value="GNAT_dom"/>
</dbReference>
<evidence type="ECO:0000256" key="1">
    <source>
        <dbReference type="SAM" id="MobiDB-lite"/>
    </source>
</evidence>
<protein>
    <submittedName>
        <fullName evidence="3">GNAT family N-acetyltransferase</fullName>
        <ecNumber evidence="3">2.3.1.-</ecNumber>
    </submittedName>
</protein>